<sequence>MYELLHQMIAPYYLYIKMIHVPAVTVWSFSVIMGYYFFLVPVMQAWRKNESDAGLAIMRNWVFERFDHGVKVEHYAFPLVLLSGVLLIIAGGWGPESRWLMLKLSLIMVAVVPMEIVDYYISHFHGNKRHLREKGDNDDWEAYEDALHRHWWFFLITTPLVGLVILGVFFLAFIKPF</sequence>
<keyword evidence="1" id="KW-0812">Transmembrane</keyword>
<accession>A0A5S9PWW9</accession>
<dbReference type="Proteomes" id="UP000435877">
    <property type="component" value="Unassembled WGS sequence"/>
</dbReference>
<dbReference type="AlphaFoldDB" id="A0A5S9PWW9"/>
<evidence type="ECO:0008006" key="6">
    <source>
        <dbReference type="Google" id="ProtNLM"/>
    </source>
</evidence>
<keyword evidence="1" id="KW-1133">Transmembrane helix</keyword>
<dbReference type="OrthoDB" id="8478445at2"/>
<evidence type="ECO:0000313" key="5">
    <source>
        <dbReference type="Proteomes" id="UP000439591"/>
    </source>
</evidence>
<feature type="transmembrane region" description="Helical" evidence="1">
    <location>
        <begin position="75"/>
        <end position="93"/>
    </location>
</feature>
<evidence type="ECO:0000313" key="2">
    <source>
        <dbReference type="EMBL" id="CAA0092238.1"/>
    </source>
</evidence>
<keyword evidence="1" id="KW-0472">Membrane</keyword>
<organism evidence="3 5">
    <name type="scientific">Zhongshania aliphaticivorans</name>
    <dbReference type="NCBI Taxonomy" id="1470434"/>
    <lineage>
        <taxon>Bacteria</taxon>
        <taxon>Pseudomonadati</taxon>
        <taxon>Pseudomonadota</taxon>
        <taxon>Gammaproteobacteria</taxon>
        <taxon>Cellvibrionales</taxon>
        <taxon>Spongiibacteraceae</taxon>
        <taxon>Zhongshania</taxon>
    </lineage>
</organism>
<reference evidence="4 5" key="1">
    <citation type="submission" date="2019-11" db="EMBL/GenBank/DDBJ databases">
        <authorList>
            <person name="Holert J."/>
        </authorList>
    </citation>
    <scope>NUCLEOTIDE SEQUENCE [LARGE SCALE GENOMIC DNA]</scope>
    <source>
        <strain evidence="3">BC3_2A</strain>
        <strain evidence="2">SB11_1A</strain>
    </source>
</reference>
<dbReference type="Proteomes" id="UP000439591">
    <property type="component" value="Unassembled WGS sequence"/>
</dbReference>
<protein>
    <recommendedName>
        <fullName evidence="6">DUF2269 domain-containing protein</fullName>
    </recommendedName>
</protein>
<name>A0A5S9PWW9_9GAMM</name>
<keyword evidence="4" id="KW-1185">Reference proteome</keyword>
<feature type="transmembrane region" description="Helical" evidence="1">
    <location>
        <begin position="12"/>
        <end position="38"/>
    </location>
</feature>
<evidence type="ECO:0000313" key="3">
    <source>
        <dbReference type="EMBL" id="CAA0109411.1"/>
    </source>
</evidence>
<feature type="transmembrane region" description="Helical" evidence="1">
    <location>
        <begin position="100"/>
        <end position="121"/>
    </location>
</feature>
<proteinExistence type="predicted"/>
<dbReference type="EMBL" id="CACSIM010000004">
    <property type="protein sequence ID" value="CAA0109411.1"/>
    <property type="molecule type" value="Genomic_DNA"/>
</dbReference>
<dbReference type="RefSeq" id="WP_159268834.1">
    <property type="nucleotide sequence ID" value="NZ_CACSIK010000001.1"/>
</dbReference>
<dbReference type="EMBL" id="CACSIK010000001">
    <property type="protein sequence ID" value="CAA0092238.1"/>
    <property type="molecule type" value="Genomic_DNA"/>
</dbReference>
<feature type="transmembrane region" description="Helical" evidence="1">
    <location>
        <begin position="151"/>
        <end position="174"/>
    </location>
</feature>
<evidence type="ECO:0000256" key="1">
    <source>
        <dbReference type="SAM" id="Phobius"/>
    </source>
</evidence>
<evidence type="ECO:0000313" key="4">
    <source>
        <dbReference type="Proteomes" id="UP000435877"/>
    </source>
</evidence>
<gene>
    <name evidence="2" type="ORF">IHBHHGIJ_02266</name>
    <name evidence="3" type="ORF">KFEGEMFD_02453</name>
</gene>